<accession>A0A256JLN5</accession>
<feature type="compositionally biased region" description="Basic and acidic residues" evidence="1">
    <location>
        <begin position="37"/>
        <end position="55"/>
    </location>
</feature>
<protein>
    <submittedName>
        <fullName evidence="2">Uncharacterized protein</fullName>
    </submittedName>
</protein>
<evidence type="ECO:0000256" key="1">
    <source>
        <dbReference type="SAM" id="MobiDB-lite"/>
    </source>
</evidence>
<dbReference type="InterPro" id="IPR058289">
    <property type="entry name" value="DUF7983"/>
</dbReference>
<feature type="region of interest" description="Disordered" evidence="1">
    <location>
        <begin position="24"/>
        <end position="70"/>
    </location>
</feature>
<evidence type="ECO:0000313" key="2">
    <source>
        <dbReference type="EMBL" id="OYR69795.1"/>
    </source>
</evidence>
<sequence length="70" mass="8159">IEETEYVRKAEVDEDRKETRLQGLKDQLAASDADDADQLRDEVEELESRIEELTEFKSGQSYHTRSNADR</sequence>
<gene>
    <name evidence="2" type="ORF">DJ78_10425</name>
</gene>
<feature type="compositionally biased region" description="Polar residues" evidence="1">
    <location>
        <begin position="57"/>
        <end position="70"/>
    </location>
</feature>
<dbReference type="AlphaFoldDB" id="A0A256JLN5"/>
<reference evidence="2 3" key="1">
    <citation type="journal article" date="2014" name="Front. Microbiol.">
        <title>Population and genomic analysis of the genus Halorubrum.</title>
        <authorList>
            <person name="Fullmer M.S."/>
            <person name="Soucy S.M."/>
            <person name="Swithers K.S."/>
            <person name="Makkay A.M."/>
            <person name="Wheeler R."/>
            <person name="Ventosa A."/>
            <person name="Gogarten J.P."/>
            <person name="Papke R.T."/>
        </authorList>
    </citation>
    <scope>NUCLEOTIDE SEQUENCE [LARGE SCALE GENOMIC DNA]</scope>
    <source>
        <strain evidence="2 3">G37</strain>
    </source>
</reference>
<dbReference type="EMBL" id="NHPB01000057">
    <property type="protein sequence ID" value="OYR69795.1"/>
    <property type="molecule type" value="Genomic_DNA"/>
</dbReference>
<feature type="non-terminal residue" evidence="2">
    <location>
        <position position="1"/>
    </location>
</feature>
<proteinExistence type="predicted"/>
<evidence type="ECO:0000313" key="3">
    <source>
        <dbReference type="Proteomes" id="UP000216758"/>
    </source>
</evidence>
<comment type="caution">
    <text evidence="2">The sequence shown here is derived from an EMBL/GenBank/DDBJ whole genome shotgun (WGS) entry which is preliminary data.</text>
</comment>
<organism evidence="2 3">
    <name type="scientific">Halorubrum ezzemoulense</name>
    <name type="common">Halorubrum chaoviator</name>
    <dbReference type="NCBI Taxonomy" id="337243"/>
    <lineage>
        <taxon>Archaea</taxon>
        <taxon>Methanobacteriati</taxon>
        <taxon>Methanobacteriota</taxon>
        <taxon>Stenosarchaea group</taxon>
        <taxon>Halobacteria</taxon>
        <taxon>Halobacteriales</taxon>
        <taxon>Haloferacaceae</taxon>
        <taxon>Halorubrum</taxon>
    </lineage>
</organism>
<name>A0A256JLN5_HALEZ</name>
<dbReference type="Pfam" id="PF25943">
    <property type="entry name" value="DUF7983"/>
    <property type="match status" value="1"/>
</dbReference>
<dbReference type="Proteomes" id="UP000216758">
    <property type="component" value="Unassembled WGS sequence"/>
</dbReference>